<protein>
    <submittedName>
        <fullName evidence="1">Uncharacterized protein</fullName>
    </submittedName>
</protein>
<organism evidence="1">
    <name type="scientific">Rhizophora mucronata</name>
    <name type="common">Asiatic mangrove</name>
    <dbReference type="NCBI Taxonomy" id="61149"/>
    <lineage>
        <taxon>Eukaryota</taxon>
        <taxon>Viridiplantae</taxon>
        <taxon>Streptophyta</taxon>
        <taxon>Embryophyta</taxon>
        <taxon>Tracheophyta</taxon>
        <taxon>Spermatophyta</taxon>
        <taxon>Magnoliopsida</taxon>
        <taxon>eudicotyledons</taxon>
        <taxon>Gunneridae</taxon>
        <taxon>Pentapetalae</taxon>
        <taxon>rosids</taxon>
        <taxon>fabids</taxon>
        <taxon>Malpighiales</taxon>
        <taxon>Rhizophoraceae</taxon>
        <taxon>Rhizophora</taxon>
    </lineage>
</organism>
<evidence type="ECO:0000313" key="1">
    <source>
        <dbReference type="EMBL" id="MBX13628.1"/>
    </source>
</evidence>
<accession>A0A2P2L6L5</accession>
<dbReference type="EMBL" id="GGEC01033144">
    <property type="protein sequence ID" value="MBX13628.1"/>
    <property type="molecule type" value="Transcribed_RNA"/>
</dbReference>
<sequence length="40" mass="4866">MDFILQHALVRFSLMSCTGSTVWFQLKFYSQYLVKRYMLL</sequence>
<dbReference type="AlphaFoldDB" id="A0A2P2L6L5"/>
<reference evidence="1" key="1">
    <citation type="submission" date="2018-02" db="EMBL/GenBank/DDBJ databases">
        <title>Rhizophora mucronata_Transcriptome.</title>
        <authorList>
            <person name="Meera S.P."/>
            <person name="Sreeshan A."/>
            <person name="Augustine A."/>
        </authorList>
    </citation>
    <scope>NUCLEOTIDE SEQUENCE</scope>
    <source>
        <tissue evidence="1">Leaf</tissue>
    </source>
</reference>
<name>A0A2P2L6L5_RHIMU</name>
<proteinExistence type="predicted"/>